<proteinExistence type="predicted"/>
<reference evidence="2 3" key="1">
    <citation type="submission" date="2018-08" db="EMBL/GenBank/DDBJ databases">
        <title>Draft genome of the lignicolous fungus Coniochaeta pulveracea.</title>
        <authorList>
            <person name="Borstlap C.J."/>
            <person name="De Witt R.N."/>
            <person name="Botha A."/>
            <person name="Volschenk H."/>
        </authorList>
    </citation>
    <scope>NUCLEOTIDE SEQUENCE [LARGE SCALE GENOMIC DNA]</scope>
    <source>
        <strain evidence="2 3">CAB683</strain>
    </source>
</reference>
<comment type="caution">
    <text evidence="2">The sequence shown here is derived from an EMBL/GenBank/DDBJ whole genome shotgun (WGS) entry which is preliminary data.</text>
</comment>
<sequence length="361" mass="41585">METGRKRKLTLIKVRGKGPRKTGFKRHKPNTALPKGPGRQRRRGRALVEQLPTEILQRILLLSRELNFPRASPDIGSRLSHRSFLAELVVDAFAPTWHDWFGCLKRNVVSYHGWLVDKDRFAGDPGFQSAVVSAEWFTMDILHHAMNIWMRQDKQPRYYEHSLNEQLASNLGQFKEHDMDGDNHCKDAKECFDWELKWFVDPPAVPRPDIQRLETHPSIRVPDSLLSGPWTKARLRVLFWLTMNNARIKDDQGWELIKPGVDAILDLKADDAGLVVHCLITMDAFRNWPAAVEPLEIKDFQGNSSRTLLQPDNLVDGRRILRKLCEALQHNFHESWLGQWAGCNFCTYSGKQILDDGVTIL</sequence>
<accession>A0A420YBS3</accession>
<evidence type="ECO:0000313" key="2">
    <source>
        <dbReference type="EMBL" id="RKU45359.1"/>
    </source>
</evidence>
<dbReference type="OrthoDB" id="4167490at2759"/>
<keyword evidence="3" id="KW-1185">Reference proteome</keyword>
<feature type="compositionally biased region" description="Basic residues" evidence="1">
    <location>
        <begin position="16"/>
        <end position="29"/>
    </location>
</feature>
<evidence type="ECO:0000313" key="3">
    <source>
        <dbReference type="Proteomes" id="UP000275385"/>
    </source>
</evidence>
<evidence type="ECO:0000256" key="1">
    <source>
        <dbReference type="SAM" id="MobiDB-lite"/>
    </source>
</evidence>
<name>A0A420YBS3_9PEZI</name>
<dbReference type="Proteomes" id="UP000275385">
    <property type="component" value="Unassembled WGS sequence"/>
</dbReference>
<dbReference type="EMBL" id="QVQW01000021">
    <property type="protein sequence ID" value="RKU45359.1"/>
    <property type="molecule type" value="Genomic_DNA"/>
</dbReference>
<feature type="region of interest" description="Disordered" evidence="1">
    <location>
        <begin position="16"/>
        <end position="44"/>
    </location>
</feature>
<protein>
    <submittedName>
        <fullName evidence="2">Uncharacterized protein</fullName>
    </submittedName>
</protein>
<dbReference type="AlphaFoldDB" id="A0A420YBS3"/>
<gene>
    <name evidence="2" type="ORF">DL546_000463</name>
</gene>
<organism evidence="2 3">
    <name type="scientific">Coniochaeta pulveracea</name>
    <dbReference type="NCBI Taxonomy" id="177199"/>
    <lineage>
        <taxon>Eukaryota</taxon>
        <taxon>Fungi</taxon>
        <taxon>Dikarya</taxon>
        <taxon>Ascomycota</taxon>
        <taxon>Pezizomycotina</taxon>
        <taxon>Sordariomycetes</taxon>
        <taxon>Sordariomycetidae</taxon>
        <taxon>Coniochaetales</taxon>
        <taxon>Coniochaetaceae</taxon>
        <taxon>Coniochaeta</taxon>
    </lineage>
</organism>